<reference evidence="10" key="1">
    <citation type="journal article" date="2018" name="MSphere">
        <title>Fusobacterium Genomics Using MinION and Illumina Sequencing Enables Genome Completion and Correction.</title>
        <authorList>
            <person name="Todd S.M."/>
            <person name="Settlage R.E."/>
            <person name="Lahmers K.K."/>
            <person name="Slade D.J."/>
        </authorList>
    </citation>
    <scope>NUCLEOTIDE SEQUENCE [LARGE SCALE GENOMIC DNA]</scope>
    <source>
        <strain evidence="10">ATCC 27725</strain>
    </source>
</reference>
<evidence type="ECO:0000256" key="3">
    <source>
        <dbReference type="ARBA" id="ARBA00023015"/>
    </source>
</evidence>
<dbReference type="SUPFAM" id="SSF46894">
    <property type="entry name" value="C-terminal effector domain of the bipartite response regulators"/>
    <property type="match status" value="1"/>
</dbReference>
<evidence type="ECO:0000256" key="1">
    <source>
        <dbReference type="ARBA" id="ARBA00007788"/>
    </source>
</evidence>
<feature type="domain" description="RNA polymerase sigma-70 region 2" evidence="8">
    <location>
        <begin position="34"/>
        <end position="88"/>
    </location>
</feature>
<dbReference type="Gene3D" id="1.20.120.1810">
    <property type="match status" value="1"/>
</dbReference>
<dbReference type="InterPro" id="IPR036388">
    <property type="entry name" value="WH-like_DNA-bd_sf"/>
</dbReference>
<evidence type="ECO:0000256" key="2">
    <source>
        <dbReference type="ARBA" id="ARBA00021245"/>
    </source>
</evidence>
<organism evidence="9 10">
    <name type="scientific">Fusobacterium varium ATCC 27725</name>
    <dbReference type="NCBI Taxonomy" id="469618"/>
    <lineage>
        <taxon>Bacteria</taxon>
        <taxon>Fusobacteriati</taxon>
        <taxon>Fusobacteriota</taxon>
        <taxon>Fusobacteriia</taxon>
        <taxon>Fusobacteriales</taxon>
        <taxon>Fusobacteriaceae</taxon>
        <taxon>Fusobacterium</taxon>
    </lineage>
</organism>
<keyword evidence="4" id="KW-0731">Sigma factor</keyword>
<evidence type="ECO:0000313" key="9">
    <source>
        <dbReference type="EMBL" id="AVQ32579.1"/>
    </source>
</evidence>
<evidence type="ECO:0000259" key="8">
    <source>
        <dbReference type="Pfam" id="PF04542"/>
    </source>
</evidence>
<dbReference type="Pfam" id="PF04542">
    <property type="entry name" value="Sigma70_r2"/>
    <property type="match status" value="1"/>
</dbReference>
<evidence type="ECO:0000256" key="7">
    <source>
        <dbReference type="ARBA" id="ARBA00024701"/>
    </source>
</evidence>
<keyword evidence="5" id="KW-0238">DNA-binding</keyword>
<dbReference type="InterPro" id="IPR013325">
    <property type="entry name" value="RNA_pol_sigma_r2"/>
</dbReference>
<evidence type="ECO:0000313" key="10">
    <source>
        <dbReference type="Proteomes" id="UP000241238"/>
    </source>
</evidence>
<dbReference type="SUPFAM" id="SSF88946">
    <property type="entry name" value="Sigma2 domain of RNA polymerase sigma factors"/>
    <property type="match status" value="1"/>
</dbReference>
<dbReference type="InterPro" id="IPR014284">
    <property type="entry name" value="RNA_pol_sigma-70_dom"/>
</dbReference>
<dbReference type="Proteomes" id="UP000241238">
    <property type="component" value="Chromosome"/>
</dbReference>
<dbReference type="EMBL" id="CP028103">
    <property type="protein sequence ID" value="AVQ32579.1"/>
    <property type="molecule type" value="Genomic_DNA"/>
</dbReference>
<evidence type="ECO:0000256" key="5">
    <source>
        <dbReference type="ARBA" id="ARBA00023125"/>
    </source>
</evidence>
<dbReference type="InterPro" id="IPR007627">
    <property type="entry name" value="RNA_pol_sigma70_r2"/>
</dbReference>
<evidence type="ECO:0000256" key="6">
    <source>
        <dbReference type="ARBA" id="ARBA00023163"/>
    </source>
</evidence>
<comment type="function">
    <text evidence="7">Sigma factors are initiation factors that promote the attachment of RNA polymerase to specific initiation sites and are then released. Sigma-S contributes to the protection against external stress, thus playing a role in cellular fitness and survival.</text>
</comment>
<dbReference type="NCBIfam" id="TIGR02937">
    <property type="entry name" value="sigma70-ECF"/>
    <property type="match status" value="1"/>
</dbReference>
<name>A0ABM6U8C8_FUSVA</name>
<protein>
    <recommendedName>
        <fullName evidence="2">RNA polymerase sigma factor SigS</fullName>
    </recommendedName>
</protein>
<sequence>MVSLNLIKKAKAGSEEAIQEIFKTFQGIMLLKTKKYFFYGGDKDDVLQEAMIGLLKAINGYEAGKQASFKTFAILCIKRQLITAIKSSNSGKYKILNMAVNNSEDSYEYNAVPAYSNKSFNFYNPEEIYLSKEKFNALKKYLRTHLSKMENEIFDYMLIELSYTEIAAKTGRDPKSVDNAIQRIKKKLRAFTEEYEAM</sequence>
<evidence type="ECO:0000256" key="4">
    <source>
        <dbReference type="ARBA" id="ARBA00023082"/>
    </source>
</evidence>
<dbReference type="InterPro" id="IPR016032">
    <property type="entry name" value="Sig_transdc_resp-reg_C-effctor"/>
</dbReference>
<dbReference type="PANTHER" id="PTHR30385">
    <property type="entry name" value="SIGMA FACTOR F FLAGELLAR"/>
    <property type="match status" value="1"/>
</dbReference>
<dbReference type="PIRSF" id="PIRSF002939">
    <property type="entry name" value="RNA_polymerase_sigma-H_factor"/>
    <property type="match status" value="1"/>
</dbReference>
<comment type="similarity">
    <text evidence="1">Belongs to the sigma-70 factor family.</text>
</comment>
<dbReference type="Gene3D" id="1.10.10.10">
    <property type="entry name" value="Winged helix-like DNA-binding domain superfamily/Winged helix DNA-binding domain"/>
    <property type="match status" value="1"/>
</dbReference>
<keyword evidence="6" id="KW-0804">Transcription</keyword>
<dbReference type="InterPro" id="IPR016371">
    <property type="entry name" value="RNA_pol_sigma-H_factor"/>
</dbReference>
<keyword evidence="3" id="KW-0805">Transcription regulation</keyword>
<proteinExistence type="inferred from homology"/>
<keyword evidence="10" id="KW-1185">Reference proteome</keyword>
<gene>
    <name evidence="9" type="ORF">C4N18_11605</name>
</gene>
<accession>A0ABM6U8C8</accession>
<dbReference type="PANTHER" id="PTHR30385:SF1">
    <property type="entry name" value="RNA POLYMERASE SIGMA-H FACTOR"/>
    <property type="match status" value="1"/>
</dbReference>